<sequence>MRRLSTVTKADHRERGAAGVLVAVMMLVLIGAGALAVDTGQIYAERAQLQNAADAGAMAAAQQCHKAGTCTVAQAKLWAEELSGANSNDGATAVDSVDLSVPGQVTVVTSTLNGSNGAGFLTKMFASALNAPPVTVRAGATAVYSPPGGATSFPLAFSDCVYDLSGAVVTGDVQLIQYKPGRGSCTSTSGHVIPGGFGWLNQNGGTCKATTNASGNAGSDPGADYASECDPILTSWENTILAGGTVEGTFPVYDDAGGVGKNGWLHIRGYATFRMLGWKFSGNGDPQVFRPGSCSGNCRGIIGQFVKFESIDSVGETPGTGADLGTVDIRLIK</sequence>
<evidence type="ECO:0000313" key="3">
    <source>
        <dbReference type="Proteomes" id="UP001500102"/>
    </source>
</evidence>
<proteinExistence type="predicted"/>
<dbReference type="RefSeq" id="WP_344368255.1">
    <property type="nucleotide sequence ID" value="NZ_BAAAQB010000044.1"/>
</dbReference>
<organism evidence="2 3">
    <name type="scientific">Arthrobacter humicola</name>
    <dbReference type="NCBI Taxonomy" id="409291"/>
    <lineage>
        <taxon>Bacteria</taxon>
        <taxon>Bacillati</taxon>
        <taxon>Actinomycetota</taxon>
        <taxon>Actinomycetes</taxon>
        <taxon>Micrococcales</taxon>
        <taxon>Micrococcaceae</taxon>
        <taxon>Arthrobacter</taxon>
    </lineage>
</organism>
<evidence type="ECO:0000313" key="2">
    <source>
        <dbReference type="EMBL" id="GAA2147066.1"/>
    </source>
</evidence>
<reference evidence="2 3" key="1">
    <citation type="journal article" date="2019" name="Int. J. Syst. Evol. Microbiol.">
        <title>The Global Catalogue of Microorganisms (GCM) 10K type strain sequencing project: providing services to taxonomists for standard genome sequencing and annotation.</title>
        <authorList>
            <consortium name="The Broad Institute Genomics Platform"/>
            <consortium name="The Broad Institute Genome Sequencing Center for Infectious Disease"/>
            <person name="Wu L."/>
            <person name="Ma J."/>
        </authorList>
    </citation>
    <scope>NUCLEOTIDE SEQUENCE [LARGE SCALE GENOMIC DNA]</scope>
    <source>
        <strain evidence="2 3">JCM 15921</strain>
    </source>
</reference>
<evidence type="ECO:0000259" key="1">
    <source>
        <dbReference type="Pfam" id="PF13400"/>
    </source>
</evidence>
<dbReference type="Pfam" id="PF13400">
    <property type="entry name" value="Tad"/>
    <property type="match status" value="1"/>
</dbReference>
<feature type="domain" description="Putative Flp pilus-assembly TadG-like N-terminal" evidence="1">
    <location>
        <begin position="16"/>
        <end position="63"/>
    </location>
</feature>
<accession>A0ABN2ZTP3</accession>
<dbReference type="Proteomes" id="UP001500102">
    <property type="component" value="Unassembled WGS sequence"/>
</dbReference>
<dbReference type="InterPro" id="IPR028087">
    <property type="entry name" value="Tad_N"/>
</dbReference>
<dbReference type="EMBL" id="BAAAQB010000044">
    <property type="protein sequence ID" value="GAA2147066.1"/>
    <property type="molecule type" value="Genomic_DNA"/>
</dbReference>
<name>A0ABN2ZTP3_9MICC</name>
<comment type="caution">
    <text evidence="2">The sequence shown here is derived from an EMBL/GenBank/DDBJ whole genome shotgun (WGS) entry which is preliminary data.</text>
</comment>
<protein>
    <recommendedName>
        <fullName evidence="1">Putative Flp pilus-assembly TadG-like N-terminal domain-containing protein</fullName>
    </recommendedName>
</protein>
<gene>
    <name evidence="2" type="ORF">GCM10009825_41160</name>
</gene>
<keyword evidence="3" id="KW-1185">Reference proteome</keyword>